<feature type="compositionally biased region" description="Basic and acidic residues" evidence="1">
    <location>
        <begin position="41"/>
        <end position="61"/>
    </location>
</feature>
<proteinExistence type="predicted"/>
<feature type="chain" id="PRO_5005439851" description="Lipoprotein" evidence="2">
    <location>
        <begin position="23"/>
        <end position="72"/>
    </location>
</feature>
<feature type="compositionally biased region" description="Low complexity" evidence="1">
    <location>
        <begin position="62"/>
        <end position="72"/>
    </location>
</feature>
<name>A0A0G9H987_9GAMM</name>
<feature type="signal peptide" evidence="2">
    <location>
        <begin position="1"/>
        <end position="22"/>
    </location>
</feature>
<dbReference type="RefSeq" id="WP_046971316.1">
    <property type="nucleotide sequence ID" value="NZ_JPLA01000020.1"/>
</dbReference>
<evidence type="ECO:0008006" key="5">
    <source>
        <dbReference type="Google" id="ProtNLM"/>
    </source>
</evidence>
<sequence>MKQLAALPCLLALAACSGKPPAPVSAPAAASTARVATPWDDMEKAKQRAADVQKTVDEQAKKQQQQLDAAEQ</sequence>
<protein>
    <recommendedName>
        <fullName evidence="5">Lipoprotein</fullName>
    </recommendedName>
</protein>
<evidence type="ECO:0000313" key="3">
    <source>
        <dbReference type="EMBL" id="KLD64252.1"/>
    </source>
</evidence>
<feature type="region of interest" description="Disordered" evidence="1">
    <location>
        <begin position="34"/>
        <end position="72"/>
    </location>
</feature>
<gene>
    <name evidence="3" type="ORF">Y882_07815</name>
</gene>
<comment type="caution">
    <text evidence="3">The sequence shown here is derived from an EMBL/GenBank/DDBJ whole genome shotgun (WGS) entry which is preliminary data.</text>
</comment>
<dbReference type="EMBL" id="JPLA01000020">
    <property type="protein sequence ID" value="KLD64252.1"/>
    <property type="molecule type" value="Genomic_DNA"/>
</dbReference>
<accession>A0A0G9H987</accession>
<evidence type="ECO:0000256" key="1">
    <source>
        <dbReference type="SAM" id="MobiDB-lite"/>
    </source>
</evidence>
<dbReference type="PROSITE" id="PS51257">
    <property type="entry name" value="PROKAR_LIPOPROTEIN"/>
    <property type="match status" value="1"/>
</dbReference>
<dbReference type="PATRIC" id="fig|1440762.4.peg.1048"/>
<dbReference type="STRING" id="1440762.Y882_07815"/>
<dbReference type="AlphaFoldDB" id="A0A0G9H987"/>
<organism evidence="3 4">
    <name type="scientific">Dyella japonica DSM 16301</name>
    <dbReference type="NCBI Taxonomy" id="1440762"/>
    <lineage>
        <taxon>Bacteria</taxon>
        <taxon>Pseudomonadati</taxon>
        <taxon>Pseudomonadota</taxon>
        <taxon>Gammaproteobacteria</taxon>
        <taxon>Lysobacterales</taxon>
        <taxon>Rhodanobacteraceae</taxon>
        <taxon>Dyella</taxon>
    </lineage>
</organism>
<reference evidence="3 4" key="1">
    <citation type="journal article" date="2015" name="Antonie Van Leeuwenhoek">
        <title>A phylogenomic and molecular marker based taxonomic framework for the order Xanthomonadales: proposal to transfer the families Algiphilaceae and Solimonadaceae to the order Nevskiales ord. nov. and to create a new family within the order Xanthomonadales, the family Rhodanobacteraceae fam. nov., containing the genus Rhodanobacter and its closest relatives.</title>
        <authorList>
            <person name="Naushad S."/>
            <person name="Adeolu M."/>
            <person name="Wong S."/>
            <person name="Sohail M."/>
            <person name="Schellhorn H.E."/>
            <person name="Gupta R.S."/>
        </authorList>
    </citation>
    <scope>NUCLEOTIDE SEQUENCE [LARGE SCALE GENOMIC DNA]</scope>
    <source>
        <strain evidence="3 4">DSM 16301</strain>
    </source>
</reference>
<dbReference type="Proteomes" id="UP000035481">
    <property type="component" value="Unassembled WGS sequence"/>
</dbReference>
<keyword evidence="2" id="KW-0732">Signal</keyword>
<evidence type="ECO:0000313" key="4">
    <source>
        <dbReference type="Proteomes" id="UP000035481"/>
    </source>
</evidence>
<evidence type="ECO:0000256" key="2">
    <source>
        <dbReference type="SAM" id="SignalP"/>
    </source>
</evidence>